<feature type="transmembrane region" description="Helical" evidence="11">
    <location>
        <begin position="218"/>
        <end position="238"/>
    </location>
</feature>
<proteinExistence type="predicted"/>
<evidence type="ECO:0000256" key="10">
    <source>
        <dbReference type="ARBA" id="ARBA00023136"/>
    </source>
</evidence>
<accession>A0A8J6QP38</accession>
<feature type="transmembrane region" description="Helical" evidence="11">
    <location>
        <begin position="98"/>
        <end position="130"/>
    </location>
</feature>
<dbReference type="GO" id="GO:0009245">
    <property type="term" value="P:lipid A biosynthetic process"/>
    <property type="evidence" value="ECO:0007669"/>
    <property type="project" value="UniProtKB-KW"/>
</dbReference>
<dbReference type="AlphaFoldDB" id="A0A8J6QP38"/>
<dbReference type="PANTHER" id="PTHR30561:SF9">
    <property type="entry name" value="4-AMINO-4-DEOXY-L-ARABINOSE-PHOSPHOUNDECAPRENOL FLIPPASE SUBUNIT ARNF-RELATED"/>
    <property type="match status" value="1"/>
</dbReference>
<evidence type="ECO:0000256" key="4">
    <source>
        <dbReference type="ARBA" id="ARBA00022519"/>
    </source>
</evidence>
<dbReference type="Proteomes" id="UP000632828">
    <property type="component" value="Unassembled WGS sequence"/>
</dbReference>
<keyword evidence="14" id="KW-1185">Reference proteome</keyword>
<keyword evidence="4" id="KW-0997">Cell inner membrane</keyword>
<evidence type="ECO:0000256" key="9">
    <source>
        <dbReference type="ARBA" id="ARBA00023098"/>
    </source>
</evidence>
<protein>
    <submittedName>
        <fullName evidence="13">EamA family transporter</fullName>
    </submittedName>
</protein>
<evidence type="ECO:0000313" key="13">
    <source>
        <dbReference type="EMBL" id="MBD1400091.1"/>
    </source>
</evidence>
<evidence type="ECO:0000256" key="8">
    <source>
        <dbReference type="ARBA" id="ARBA00022989"/>
    </source>
</evidence>
<evidence type="ECO:0000256" key="5">
    <source>
        <dbReference type="ARBA" id="ARBA00022556"/>
    </source>
</evidence>
<evidence type="ECO:0000256" key="2">
    <source>
        <dbReference type="ARBA" id="ARBA00022475"/>
    </source>
</evidence>
<dbReference type="InterPro" id="IPR000390">
    <property type="entry name" value="Small_drug/metabolite_transptr"/>
</dbReference>
<keyword evidence="2" id="KW-1003">Cell membrane</keyword>
<dbReference type="InterPro" id="IPR037185">
    <property type="entry name" value="EmrE-like"/>
</dbReference>
<organism evidence="13 14">
    <name type="scientific">Pelovirga terrestris</name>
    <dbReference type="NCBI Taxonomy" id="2771352"/>
    <lineage>
        <taxon>Bacteria</taxon>
        <taxon>Pseudomonadati</taxon>
        <taxon>Thermodesulfobacteriota</taxon>
        <taxon>Desulfuromonadia</taxon>
        <taxon>Geobacterales</taxon>
        <taxon>Geobacteraceae</taxon>
        <taxon>Pelovirga</taxon>
    </lineage>
</organism>
<evidence type="ECO:0000313" key="14">
    <source>
        <dbReference type="Proteomes" id="UP000632828"/>
    </source>
</evidence>
<sequence>METLALLLILFSALMHALWNLMVKQSHDKTIFIWWMFLCSWLLMNLLMISLDLFPVLTPRLIALAALAAFCFVLYHWLGGFAYRQGDLSVTYPLAQTAMFYVPIWGVLFLGEQLSSLGILGIGLIALGAYCIQLRGLRLRDVIYPFTQLGNPSVQAALLAGLVYSIGVIIDKAGVDGYSPFGFTYVLVFFMIVYMTLNLLRPRYRGRILGGRQESPWLLIWSGPVILASFLSFRYGLVLAPVSYAVPVRQISLLIGVLIGLLFLGESFGRIRLTSVGLILAGVFCVWQG</sequence>
<dbReference type="RefSeq" id="WP_191154357.1">
    <property type="nucleotide sequence ID" value="NZ_JACWUN010000004.1"/>
</dbReference>
<evidence type="ECO:0000259" key="12">
    <source>
        <dbReference type="Pfam" id="PF00892"/>
    </source>
</evidence>
<feature type="domain" description="EamA" evidence="12">
    <location>
        <begin position="155"/>
        <end position="286"/>
    </location>
</feature>
<keyword evidence="8 11" id="KW-1133">Transmembrane helix</keyword>
<reference evidence="13" key="1">
    <citation type="submission" date="2020-09" db="EMBL/GenBank/DDBJ databases">
        <title>Pelobacter alkaliphilus sp. nov., a novel anaerobic arsenate-reducing bacterium from terrestrial mud volcano.</title>
        <authorList>
            <person name="Khomyakova M.A."/>
            <person name="Merkel A.Y."/>
            <person name="Slobodkin A.I."/>
        </authorList>
    </citation>
    <scope>NUCLEOTIDE SEQUENCE</scope>
    <source>
        <strain evidence="13">M08fum</strain>
    </source>
</reference>
<keyword evidence="10 11" id="KW-0472">Membrane</keyword>
<dbReference type="GO" id="GO:0022857">
    <property type="term" value="F:transmembrane transporter activity"/>
    <property type="evidence" value="ECO:0007669"/>
    <property type="project" value="InterPro"/>
</dbReference>
<dbReference type="InterPro" id="IPR000620">
    <property type="entry name" value="EamA_dom"/>
</dbReference>
<name>A0A8J6QP38_9BACT</name>
<feature type="transmembrane region" description="Helical" evidence="11">
    <location>
        <begin position="178"/>
        <end position="197"/>
    </location>
</feature>
<dbReference type="Pfam" id="PF00892">
    <property type="entry name" value="EamA"/>
    <property type="match status" value="2"/>
</dbReference>
<feature type="transmembrane region" description="Helical" evidence="11">
    <location>
        <begin position="61"/>
        <end position="78"/>
    </location>
</feature>
<evidence type="ECO:0000256" key="11">
    <source>
        <dbReference type="SAM" id="Phobius"/>
    </source>
</evidence>
<evidence type="ECO:0000256" key="3">
    <source>
        <dbReference type="ARBA" id="ARBA00022516"/>
    </source>
</evidence>
<keyword evidence="3" id="KW-0444">Lipid biosynthesis</keyword>
<dbReference type="EMBL" id="JACWUN010000004">
    <property type="protein sequence ID" value="MBD1400091.1"/>
    <property type="molecule type" value="Genomic_DNA"/>
</dbReference>
<dbReference type="GO" id="GO:0005886">
    <property type="term" value="C:plasma membrane"/>
    <property type="evidence" value="ECO:0007669"/>
    <property type="project" value="UniProtKB-SubCell"/>
</dbReference>
<dbReference type="PANTHER" id="PTHR30561">
    <property type="entry name" value="SMR FAMILY PROTON-DEPENDENT DRUG EFFLUX TRANSPORTER SUGE"/>
    <property type="match status" value="1"/>
</dbReference>
<feature type="transmembrane region" description="Helical" evidence="11">
    <location>
        <begin position="142"/>
        <end position="166"/>
    </location>
</feature>
<dbReference type="GO" id="GO:0009103">
    <property type="term" value="P:lipopolysaccharide biosynthetic process"/>
    <property type="evidence" value="ECO:0007669"/>
    <property type="project" value="UniProtKB-KW"/>
</dbReference>
<feature type="domain" description="EamA" evidence="12">
    <location>
        <begin position="4"/>
        <end position="132"/>
    </location>
</feature>
<keyword evidence="9" id="KW-0443">Lipid metabolism</keyword>
<keyword evidence="7" id="KW-0448">Lipopolysaccharide biosynthesis</keyword>
<comment type="subcellular location">
    <subcellularLocation>
        <location evidence="1">Cell membrane</location>
        <topology evidence="1">Multi-pass membrane protein</topology>
    </subcellularLocation>
</comment>
<feature type="transmembrane region" description="Helical" evidence="11">
    <location>
        <begin position="33"/>
        <end position="54"/>
    </location>
</feature>
<feature type="transmembrane region" description="Helical" evidence="11">
    <location>
        <begin position="244"/>
        <end position="264"/>
    </location>
</feature>
<evidence type="ECO:0000256" key="7">
    <source>
        <dbReference type="ARBA" id="ARBA00022985"/>
    </source>
</evidence>
<keyword evidence="6 11" id="KW-0812">Transmembrane</keyword>
<dbReference type="Gene3D" id="1.10.3730.20">
    <property type="match status" value="2"/>
</dbReference>
<dbReference type="SUPFAM" id="SSF103481">
    <property type="entry name" value="Multidrug resistance efflux transporter EmrE"/>
    <property type="match status" value="2"/>
</dbReference>
<evidence type="ECO:0000256" key="1">
    <source>
        <dbReference type="ARBA" id="ARBA00004651"/>
    </source>
</evidence>
<keyword evidence="5" id="KW-0441">Lipid A biosynthesis</keyword>
<comment type="caution">
    <text evidence="13">The sequence shown here is derived from an EMBL/GenBank/DDBJ whole genome shotgun (WGS) entry which is preliminary data.</text>
</comment>
<gene>
    <name evidence="13" type="ORF">ICT70_05330</name>
</gene>
<evidence type="ECO:0000256" key="6">
    <source>
        <dbReference type="ARBA" id="ARBA00022692"/>
    </source>
</evidence>